<keyword evidence="8" id="KW-1185">Reference proteome</keyword>
<keyword evidence="4" id="KW-0804">Transcription</keyword>
<dbReference type="Proteomes" id="UP000297861">
    <property type="component" value="Unassembled WGS sequence"/>
</dbReference>
<evidence type="ECO:0000259" key="6">
    <source>
        <dbReference type="Pfam" id="PF08281"/>
    </source>
</evidence>
<dbReference type="NCBIfam" id="TIGR02937">
    <property type="entry name" value="sigma70-ECF"/>
    <property type="match status" value="1"/>
</dbReference>
<name>A0A4Y8L776_9BACT</name>
<dbReference type="OrthoDB" id="1056775at2"/>
<dbReference type="AlphaFoldDB" id="A0A4Y8L776"/>
<evidence type="ECO:0000256" key="4">
    <source>
        <dbReference type="ARBA" id="ARBA00023163"/>
    </source>
</evidence>
<dbReference type="InterPro" id="IPR013325">
    <property type="entry name" value="RNA_pol_sigma_r2"/>
</dbReference>
<evidence type="ECO:0000313" key="8">
    <source>
        <dbReference type="Proteomes" id="UP000297861"/>
    </source>
</evidence>
<accession>A0A4Y8L776</accession>
<evidence type="ECO:0000259" key="5">
    <source>
        <dbReference type="Pfam" id="PF04542"/>
    </source>
</evidence>
<comment type="similarity">
    <text evidence="1">Belongs to the sigma-70 factor family. ECF subfamily.</text>
</comment>
<feature type="domain" description="RNA polymerase sigma factor 70 region 4 type 2" evidence="6">
    <location>
        <begin position="123"/>
        <end position="173"/>
    </location>
</feature>
<dbReference type="InterPro" id="IPR014284">
    <property type="entry name" value="RNA_pol_sigma-70_dom"/>
</dbReference>
<dbReference type="Gene3D" id="1.10.10.10">
    <property type="entry name" value="Winged helix-like DNA-binding domain superfamily/Winged helix DNA-binding domain"/>
    <property type="match status" value="1"/>
</dbReference>
<comment type="caution">
    <text evidence="7">The sequence shown here is derived from an EMBL/GenBank/DDBJ whole genome shotgun (WGS) entry which is preliminary data.</text>
</comment>
<organism evidence="7 8">
    <name type="scientific">Dysgonomonas capnocytophagoides</name>
    <dbReference type="NCBI Taxonomy" id="45254"/>
    <lineage>
        <taxon>Bacteria</taxon>
        <taxon>Pseudomonadati</taxon>
        <taxon>Bacteroidota</taxon>
        <taxon>Bacteroidia</taxon>
        <taxon>Bacteroidales</taxon>
        <taxon>Dysgonomonadaceae</taxon>
        <taxon>Dysgonomonas</taxon>
    </lineage>
</organism>
<gene>
    <name evidence="7" type="ORF">E2605_04630</name>
</gene>
<reference evidence="7 8" key="1">
    <citation type="submission" date="2019-03" db="EMBL/GenBank/DDBJ databases">
        <title>San Antonio Military Medical Center submission to MRSN (WRAIR), pending publication.</title>
        <authorList>
            <person name="Blyth D.M."/>
            <person name="Mccarthy S.L."/>
            <person name="Schall S.E."/>
            <person name="Stam J.A."/>
            <person name="Ong A.C."/>
            <person name="Mcgann P.T."/>
        </authorList>
    </citation>
    <scope>NUCLEOTIDE SEQUENCE [LARGE SCALE GENOMIC DNA]</scope>
    <source>
        <strain evidence="7 8">MRSN571793</strain>
    </source>
</reference>
<keyword evidence="2" id="KW-0805">Transcription regulation</keyword>
<evidence type="ECO:0000256" key="3">
    <source>
        <dbReference type="ARBA" id="ARBA00023082"/>
    </source>
</evidence>
<dbReference type="InterPro" id="IPR039425">
    <property type="entry name" value="RNA_pol_sigma-70-like"/>
</dbReference>
<evidence type="ECO:0000256" key="1">
    <source>
        <dbReference type="ARBA" id="ARBA00010641"/>
    </source>
</evidence>
<dbReference type="InterPro" id="IPR036388">
    <property type="entry name" value="WH-like_DNA-bd_sf"/>
</dbReference>
<dbReference type="RefSeq" id="WP_026626535.1">
    <property type="nucleotide sequence ID" value="NZ_JAWZLG010000103.1"/>
</dbReference>
<proteinExistence type="inferred from homology"/>
<evidence type="ECO:0000313" key="7">
    <source>
        <dbReference type="EMBL" id="TFD97908.1"/>
    </source>
</evidence>
<dbReference type="SUPFAM" id="SSF88946">
    <property type="entry name" value="Sigma2 domain of RNA polymerase sigma factors"/>
    <property type="match status" value="1"/>
</dbReference>
<dbReference type="InterPro" id="IPR013249">
    <property type="entry name" value="RNA_pol_sigma70_r4_t2"/>
</dbReference>
<dbReference type="SUPFAM" id="SSF88659">
    <property type="entry name" value="Sigma3 and sigma4 domains of RNA polymerase sigma factors"/>
    <property type="match status" value="1"/>
</dbReference>
<dbReference type="GO" id="GO:0006352">
    <property type="term" value="P:DNA-templated transcription initiation"/>
    <property type="evidence" value="ECO:0007669"/>
    <property type="project" value="InterPro"/>
</dbReference>
<protein>
    <submittedName>
        <fullName evidence="7">RNA polymerase sigma factor</fullName>
    </submittedName>
</protein>
<dbReference type="InterPro" id="IPR013324">
    <property type="entry name" value="RNA_pol_sigma_r3/r4-like"/>
</dbReference>
<dbReference type="EMBL" id="SOML01000002">
    <property type="protein sequence ID" value="TFD97908.1"/>
    <property type="molecule type" value="Genomic_DNA"/>
</dbReference>
<dbReference type="STRING" id="1121485.GCA_000426485_02663"/>
<feature type="domain" description="RNA polymerase sigma-70 region 2" evidence="5">
    <location>
        <begin position="26"/>
        <end position="94"/>
    </location>
</feature>
<dbReference type="PANTHER" id="PTHR43133:SF46">
    <property type="entry name" value="RNA POLYMERASE SIGMA-70 FACTOR ECF SUBFAMILY"/>
    <property type="match status" value="1"/>
</dbReference>
<dbReference type="Pfam" id="PF04542">
    <property type="entry name" value="Sigma70_r2"/>
    <property type="match status" value="1"/>
</dbReference>
<dbReference type="InterPro" id="IPR007627">
    <property type="entry name" value="RNA_pol_sigma70_r2"/>
</dbReference>
<dbReference type="GO" id="GO:0003677">
    <property type="term" value="F:DNA binding"/>
    <property type="evidence" value="ECO:0007669"/>
    <property type="project" value="InterPro"/>
</dbReference>
<keyword evidence="3" id="KW-0731">Sigma factor</keyword>
<dbReference type="Gene3D" id="1.10.1740.10">
    <property type="match status" value="1"/>
</dbReference>
<sequence>MIQGEDKEQDLLQQILRGDIIAMKELYNNYSGYLTAVCSRYITNRDDVRDVLQESFIKIFSSIGKFEYRGDGSLKAWMSRIIINESLKYLRENEKWDIIIPTDELPEIVEEDEPDFDNIPTSAIMNMIRSLPAGYRTVFNLYIFERKSHKEIAAILNIAENSSASQLHRAKITLAKEIEKYRKIKKMEL</sequence>
<evidence type="ECO:0000256" key="2">
    <source>
        <dbReference type="ARBA" id="ARBA00023015"/>
    </source>
</evidence>
<dbReference type="GO" id="GO:0016987">
    <property type="term" value="F:sigma factor activity"/>
    <property type="evidence" value="ECO:0007669"/>
    <property type="project" value="UniProtKB-KW"/>
</dbReference>
<dbReference type="Pfam" id="PF08281">
    <property type="entry name" value="Sigma70_r4_2"/>
    <property type="match status" value="1"/>
</dbReference>
<dbReference type="PANTHER" id="PTHR43133">
    <property type="entry name" value="RNA POLYMERASE ECF-TYPE SIGMA FACTO"/>
    <property type="match status" value="1"/>
</dbReference>